<dbReference type="AlphaFoldDB" id="Q9JMW6"/>
<reference evidence="2" key="1">
    <citation type="journal article" date="1995" name="Mol. Microbiol.">
        <title>A TnphoA insertion within the Bradyrhizobium japonicum sipS gene, homologous to prokaryotic signal peptidases, results in extensive changes in the expression of PBM-specific nodulins of infected soybean (Glycine max) cells.</title>
        <authorList>
            <person name="Muller P."/>
            <person name="Ahrens K."/>
            <person name="Keller T."/>
            <person name="Klaucke A."/>
        </authorList>
    </citation>
    <scope>NUCLEOTIDE SEQUENCE</scope>
    <source>
        <strain evidence="2">USDA110spc4</strain>
    </source>
</reference>
<reference evidence="2" key="2">
    <citation type="submission" date="2000-06" db="EMBL/GenBank/DDBJ databases">
        <title>Extended sequencing of a DNA fragment of B. japonicum adjacent to the cox operon.</title>
        <authorList>
            <person name="Mueller P."/>
        </authorList>
    </citation>
    <scope>NUCLEOTIDE SEQUENCE</scope>
    <source>
        <strain evidence="2">USDA110spc4</strain>
    </source>
</reference>
<organism evidence="2">
    <name type="scientific">Bradyrhizobium japonicum</name>
    <dbReference type="NCBI Taxonomy" id="375"/>
    <lineage>
        <taxon>Bacteria</taxon>
        <taxon>Pseudomonadati</taxon>
        <taxon>Pseudomonadota</taxon>
        <taxon>Alphaproteobacteria</taxon>
        <taxon>Hyphomicrobiales</taxon>
        <taxon>Nitrobacteraceae</taxon>
        <taxon>Bradyrhizobium</taxon>
    </lineage>
</organism>
<feature type="compositionally biased region" description="Basic residues" evidence="1">
    <location>
        <begin position="43"/>
        <end position="58"/>
    </location>
</feature>
<feature type="compositionally biased region" description="Basic residues" evidence="1">
    <location>
        <begin position="88"/>
        <end position="104"/>
    </location>
</feature>
<evidence type="ECO:0000256" key="1">
    <source>
        <dbReference type="SAM" id="MobiDB-lite"/>
    </source>
</evidence>
<sequence length="235" mass="25649">MPGCRIADVPPARRGGECDETSDVVHNIMAFGSGAGRGDGQQRRSRCRAIRARRRKRPLQHDADPRGRAAGSTPAPARVDLHQERRRLGLLRGARRACRARRRDRPAPDRSREAEGTARGGTDRVGKIDEALPKSDPLKKADPKSPRATQDRDPAAERPGRRSCDVVPGKGLASADRHGQPRAEGRVGEDLSLSSWRKPGHIRRGLSVHSRSALPPFAVTRIRGNGSWLPCAIAH</sequence>
<protein>
    <submittedName>
        <fullName evidence="2">Uncharacterized protein orf235</fullName>
    </submittedName>
</protein>
<feature type="compositionally biased region" description="Basic and acidic residues" evidence="1">
    <location>
        <begin position="105"/>
        <end position="164"/>
    </location>
</feature>
<proteinExistence type="predicted"/>
<feature type="region of interest" description="Disordered" evidence="1">
    <location>
        <begin position="31"/>
        <end position="192"/>
    </location>
</feature>
<feature type="compositionally biased region" description="Basic and acidic residues" evidence="1">
    <location>
        <begin position="175"/>
        <end position="189"/>
    </location>
</feature>
<dbReference type="EMBL" id="U33883">
    <property type="protein sequence ID" value="AAF78798.1"/>
    <property type="molecule type" value="Genomic_DNA"/>
</dbReference>
<gene>
    <name evidence="2" type="primary">orf235</name>
</gene>
<evidence type="ECO:0000313" key="2">
    <source>
        <dbReference type="EMBL" id="AAF78798.1"/>
    </source>
</evidence>
<name>Q9JMW6_BRAJP</name>
<accession>Q9JMW6</accession>